<feature type="compositionally biased region" description="Polar residues" evidence="2">
    <location>
        <begin position="94"/>
        <end position="106"/>
    </location>
</feature>
<dbReference type="CDD" id="cd00305">
    <property type="entry name" value="Cu-Zn_Superoxide_Dismutase"/>
    <property type="match status" value="1"/>
</dbReference>
<feature type="domain" description="Superoxide dismutase copper/zinc binding" evidence="4">
    <location>
        <begin position="45"/>
        <end position="173"/>
    </location>
</feature>
<dbReference type="Proteomes" id="UP000439780">
    <property type="component" value="Unassembled WGS sequence"/>
</dbReference>
<dbReference type="AlphaFoldDB" id="A0A845ABJ0"/>
<reference evidence="5 6" key="1">
    <citation type="submission" date="2019-12" db="EMBL/GenBank/DDBJ databases">
        <title>Genomic-based taxomic classification of the family Erythrobacteraceae.</title>
        <authorList>
            <person name="Xu L."/>
        </authorList>
    </citation>
    <scope>NUCLEOTIDE SEQUENCE [LARGE SCALE GENOMIC DNA]</scope>
    <source>
        <strain evidence="5 6">KEMB 9005-328</strain>
    </source>
</reference>
<comment type="similarity">
    <text evidence="1">Belongs to the Cu-Zn superoxide dismutase family.</text>
</comment>
<name>A0A845ABJ0_9SPHN</name>
<evidence type="ECO:0000256" key="1">
    <source>
        <dbReference type="ARBA" id="ARBA00010457"/>
    </source>
</evidence>
<dbReference type="Gene3D" id="2.60.40.200">
    <property type="entry name" value="Superoxide dismutase, copper/zinc binding domain"/>
    <property type="match status" value="1"/>
</dbReference>
<dbReference type="InterPro" id="IPR024134">
    <property type="entry name" value="SOD_Cu/Zn_/chaperone"/>
</dbReference>
<evidence type="ECO:0000256" key="3">
    <source>
        <dbReference type="SAM" id="SignalP"/>
    </source>
</evidence>
<organism evidence="5 6">
    <name type="scientific">Qipengyuania algicida</name>
    <dbReference type="NCBI Taxonomy" id="1836209"/>
    <lineage>
        <taxon>Bacteria</taxon>
        <taxon>Pseudomonadati</taxon>
        <taxon>Pseudomonadota</taxon>
        <taxon>Alphaproteobacteria</taxon>
        <taxon>Sphingomonadales</taxon>
        <taxon>Erythrobacteraceae</taxon>
        <taxon>Qipengyuania</taxon>
    </lineage>
</organism>
<feature type="region of interest" description="Disordered" evidence="2">
    <location>
        <begin position="88"/>
        <end position="112"/>
    </location>
</feature>
<evidence type="ECO:0000259" key="4">
    <source>
        <dbReference type="Pfam" id="PF00080"/>
    </source>
</evidence>
<feature type="signal peptide" evidence="3">
    <location>
        <begin position="1"/>
        <end position="21"/>
    </location>
</feature>
<accession>A0A845ABJ0</accession>
<dbReference type="InterPro" id="IPR001424">
    <property type="entry name" value="SOD_Cu_Zn_dom"/>
</dbReference>
<sequence>MLFRIAPLIGLTSALALSACAHMDREEVTTVGTAQLRYGDGSTAGKAQLIRQDQALELAVTVTGMTPGMHGFHLHSVGKCLPPDFKSAGGHLNPNGNTHGKNSTNPAHLGDLPNLDVSDSGTASTQVQIGGNASRDLADVFDQDGTAIVIHAGADDYRSDPAGNAGSRIACGVLRPLDR</sequence>
<dbReference type="EMBL" id="WTYA01000002">
    <property type="protein sequence ID" value="MXP27812.1"/>
    <property type="molecule type" value="Genomic_DNA"/>
</dbReference>
<dbReference type="SUPFAM" id="SSF49329">
    <property type="entry name" value="Cu,Zn superoxide dismutase-like"/>
    <property type="match status" value="1"/>
</dbReference>
<dbReference type="Pfam" id="PF00080">
    <property type="entry name" value="Sod_Cu"/>
    <property type="match status" value="1"/>
</dbReference>
<feature type="chain" id="PRO_5032658439" evidence="3">
    <location>
        <begin position="22"/>
        <end position="179"/>
    </location>
</feature>
<evidence type="ECO:0000313" key="5">
    <source>
        <dbReference type="EMBL" id="MXP27812.1"/>
    </source>
</evidence>
<dbReference type="InterPro" id="IPR036423">
    <property type="entry name" value="SOD-like_Cu/Zn_dom_sf"/>
</dbReference>
<dbReference type="OrthoDB" id="5431326at2"/>
<evidence type="ECO:0000313" key="6">
    <source>
        <dbReference type="Proteomes" id="UP000439780"/>
    </source>
</evidence>
<evidence type="ECO:0000256" key="2">
    <source>
        <dbReference type="SAM" id="MobiDB-lite"/>
    </source>
</evidence>
<dbReference type="PROSITE" id="PS51257">
    <property type="entry name" value="PROKAR_LIPOPROTEIN"/>
    <property type="match status" value="1"/>
</dbReference>
<gene>
    <name evidence="5" type="ORF">GRI58_03110</name>
</gene>
<keyword evidence="3" id="KW-0732">Signal</keyword>
<keyword evidence="6" id="KW-1185">Reference proteome</keyword>
<comment type="caution">
    <text evidence="5">The sequence shown here is derived from an EMBL/GenBank/DDBJ whole genome shotgun (WGS) entry which is preliminary data.</text>
</comment>
<dbReference type="GO" id="GO:0006801">
    <property type="term" value="P:superoxide metabolic process"/>
    <property type="evidence" value="ECO:0007669"/>
    <property type="project" value="InterPro"/>
</dbReference>
<dbReference type="GO" id="GO:0005507">
    <property type="term" value="F:copper ion binding"/>
    <property type="evidence" value="ECO:0007669"/>
    <property type="project" value="InterPro"/>
</dbReference>
<proteinExistence type="inferred from homology"/>
<protein>
    <submittedName>
        <fullName evidence="5">Superoxide dismutase family protein</fullName>
    </submittedName>
</protein>
<dbReference type="PANTHER" id="PTHR10003">
    <property type="entry name" value="SUPEROXIDE DISMUTASE CU-ZN -RELATED"/>
    <property type="match status" value="1"/>
</dbReference>